<evidence type="ECO:0000313" key="1">
    <source>
        <dbReference type="EMBL" id="KKQ15898.1"/>
    </source>
</evidence>
<reference evidence="1 2" key="1">
    <citation type="journal article" date="2015" name="Nature">
        <title>rRNA introns, odd ribosomes, and small enigmatic genomes across a large radiation of phyla.</title>
        <authorList>
            <person name="Brown C.T."/>
            <person name="Hug L.A."/>
            <person name="Thomas B.C."/>
            <person name="Sharon I."/>
            <person name="Castelle C.J."/>
            <person name="Singh A."/>
            <person name="Wilkins M.J."/>
            <person name="Williams K.H."/>
            <person name="Banfield J.F."/>
        </authorList>
    </citation>
    <scope>NUCLEOTIDE SEQUENCE [LARGE SCALE GENOMIC DNA]</scope>
</reference>
<protein>
    <submittedName>
        <fullName evidence="1">Uncharacterized protein</fullName>
    </submittedName>
</protein>
<proteinExistence type="predicted"/>
<name>A0A0G0F9R5_9BACT</name>
<dbReference type="EMBL" id="LBSK01000034">
    <property type="protein sequence ID" value="KKQ15898.1"/>
    <property type="molecule type" value="Genomic_DNA"/>
</dbReference>
<gene>
    <name evidence="1" type="ORF">US29_C0034G0002</name>
</gene>
<dbReference type="Proteomes" id="UP000033886">
    <property type="component" value="Unassembled WGS sequence"/>
</dbReference>
<accession>A0A0G0F9R5</accession>
<dbReference type="AlphaFoldDB" id="A0A0G0F9R5"/>
<organism evidence="1 2">
    <name type="scientific">candidate division WS6 bacterium GW2011_GWF1_36_8</name>
    <dbReference type="NCBI Taxonomy" id="1619098"/>
    <lineage>
        <taxon>Bacteria</taxon>
        <taxon>Candidatus Dojkabacteria</taxon>
    </lineage>
</organism>
<sequence length="240" mass="28364">MNQINWVILSHTNGFRERHFTHEPYFECNSDSLSIGILTFYFLSIPFEIREMQFSTYLKQYLFTKKGNTINGIQYRFEKWLLNVFSRMFYVISGLEVKPILQLNIATGEVIESGLTAFQCWEKGKETTRQNKSKIDTINCFWGTELAIRTCEICGSRQPVFILCKTTTICFECYIGNSKSDSFRETIKKMYDARGNKIKIYTKYITPRRNVVFFDRDCNRMIYMSGITEIPMSTEYLYRL</sequence>
<evidence type="ECO:0000313" key="2">
    <source>
        <dbReference type="Proteomes" id="UP000033886"/>
    </source>
</evidence>
<comment type="caution">
    <text evidence="1">The sequence shown here is derived from an EMBL/GenBank/DDBJ whole genome shotgun (WGS) entry which is preliminary data.</text>
</comment>